<dbReference type="GO" id="GO:0004715">
    <property type="term" value="F:non-membrane spanning protein tyrosine kinase activity"/>
    <property type="evidence" value="ECO:0007669"/>
    <property type="project" value="TreeGrafter"/>
</dbReference>
<dbReference type="Pfam" id="PF07714">
    <property type="entry name" value="PK_Tyr_Ser-Thr"/>
    <property type="match status" value="1"/>
</dbReference>
<gene>
    <name evidence="2" type="ORF">PECUL_23A042149</name>
</gene>
<dbReference type="GO" id="GO:0030154">
    <property type="term" value="P:cell differentiation"/>
    <property type="evidence" value="ECO:0007669"/>
    <property type="project" value="TreeGrafter"/>
</dbReference>
<dbReference type="Gene3D" id="1.10.510.10">
    <property type="entry name" value="Transferase(Phosphotransferase) domain 1"/>
    <property type="match status" value="1"/>
</dbReference>
<keyword evidence="2" id="KW-0418">Kinase</keyword>
<dbReference type="InterPro" id="IPR001245">
    <property type="entry name" value="Ser-Thr/Tyr_kinase_cat_dom"/>
</dbReference>
<dbReference type="PROSITE" id="PS50011">
    <property type="entry name" value="PROTEIN_KINASE_DOM"/>
    <property type="match status" value="1"/>
</dbReference>
<dbReference type="InterPro" id="IPR000719">
    <property type="entry name" value="Prot_kinase_dom"/>
</dbReference>
<dbReference type="GO" id="GO:0019221">
    <property type="term" value="P:cytokine-mediated signaling pathway"/>
    <property type="evidence" value="ECO:0007669"/>
    <property type="project" value="TreeGrafter"/>
</dbReference>
<dbReference type="PANTHER" id="PTHR45807:SF3">
    <property type="entry name" value="TYROSINE-PROTEIN KINASE JAK3"/>
    <property type="match status" value="1"/>
</dbReference>
<dbReference type="InterPro" id="IPR020635">
    <property type="entry name" value="Tyr_kinase_cat_dom"/>
</dbReference>
<dbReference type="GO" id="GO:0005829">
    <property type="term" value="C:cytosol"/>
    <property type="evidence" value="ECO:0007669"/>
    <property type="project" value="TreeGrafter"/>
</dbReference>
<dbReference type="Proteomes" id="UP001295444">
    <property type="component" value="Chromosome 09"/>
</dbReference>
<dbReference type="AlphaFoldDB" id="A0AAD1SZQ4"/>
<evidence type="ECO:0000313" key="2">
    <source>
        <dbReference type="EMBL" id="CAH2315629.1"/>
    </source>
</evidence>
<dbReference type="InterPro" id="IPR008266">
    <property type="entry name" value="Tyr_kinase_AS"/>
</dbReference>
<accession>A0AAD1SZQ4</accession>
<name>A0AAD1SZQ4_PELCU</name>
<reference evidence="2" key="1">
    <citation type="submission" date="2022-03" db="EMBL/GenBank/DDBJ databases">
        <authorList>
            <person name="Alioto T."/>
            <person name="Alioto T."/>
            <person name="Gomez Garrido J."/>
        </authorList>
    </citation>
    <scope>NUCLEOTIDE SEQUENCE</scope>
</reference>
<dbReference type="GO" id="GO:0007259">
    <property type="term" value="P:cell surface receptor signaling pathway via JAK-STAT"/>
    <property type="evidence" value="ECO:0007669"/>
    <property type="project" value="TreeGrafter"/>
</dbReference>
<dbReference type="SUPFAM" id="SSF56112">
    <property type="entry name" value="Protein kinase-like (PK-like)"/>
    <property type="match status" value="1"/>
</dbReference>
<dbReference type="GO" id="GO:0005524">
    <property type="term" value="F:ATP binding"/>
    <property type="evidence" value="ECO:0007669"/>
    <property type="project" value="InterPro"/>
</dbReference>
<organism evidence="2 3">
    <name type="scientific">Pelobates cultripes</name>
    <name type="common">Western spadefoot toad</name>
    <dbReference type="NCBI Taxonomy" id="61616"/>
    <lineage>
        <taxon>Eukaryota</taxon>
        <taxon>Metazoa</taxon>
        <taxon>Chordata</taxon>
        <taxon>Craniata</taxon>
        <taxon>Vertebrata</taxon>
        <taxon>Euteleostomi</taxon>
        <taxon>Amphibia</taxon>
        <taxon>Batrachia</taxon>
        <taxon>Anura</taxon>
        <taxon>Pelobatoidea</taxon>
        <taxon>Pelobatidae</taxon>
        <taxon>Pelobates</taxon>
    </lineage>
</organism>
<dbReference type="EMBL" id="OW240920">
    <property type="protein sequence ID" value="CAH2315629.1"/>
    <property type="molecule type" value="Genomic_DNA"/>
</dbReference>
<evidence type="ECO:0000259" key="1">
    <source>
        <dbReference type="PROSITE" id="PS50011"/>
    </source>
</evidence>
<keyword evidence="2" id="KW-0808">Transferase</keyword>
<sequence>MSVEGNFGSVELCRYDPLDDNTGELVAVKKLQNNTAEHVRDFQRESLILRSLHNDYIVRYKGICYSVGRRSFQLVMEYLPNKSLREYLPNNRDRLGPQQLLLYAYQVCKGMQYLGSHRYVHRDLASRNILVENQNHVKIGDFGLTKILPQDKEYYVVKLRGESPIFWYVHR</sequence>
<dbReference type="PANTHER" id="PTHR45807">
    <property type="entry name" value="TYROSINE-PROTEIN KINASE HOPSCOTCH"/>
    <property type="match status" value="1"/>
</dbReference>
<feature type="domain" description="Protein kinase" evidence="1">
    <location>
        <begin position="1"/>
        <end position="171"/>
    </location>
</feature>
<dbReference type="GO" id="GO:0005131">
    <property type="term" value="F:growth hormone receptor binding"/>
    <property type="evidence" value="ECO:0007669"/>
    <property type="project" value="TreeGrafter"/>
</dbReference>
<dbReference type="InterPro" id="IPR051286">
    <property type="entry name" value="JAK"/>
</dbReference>
<dbReference type="GO" id="GO:0035556">
    <property type="term" value="P:intracellular signal transduction"/>
    <property type="evidence" value="ECO:0007669"/>
    <property type="project" value="TreeGrafter"/>
</dbReference>
<protein>
    <submittedName>
        <fullName evidence="2">Tyrosine- kinase JAK3</fullName>
    </submittedName>
</protein>
<dbReference type="InterPro" id="IPR011009">
    <property type="entry name" value="Kinase-like_dom_sf"/>
</dbReference>
<dbReference type="GO" id="GO:0060397">
    <property type="term" value="P:growth hormone receptor signaling pathway via JAK-STAT"/>
    <property type="evidence" value="ECO:0007669"/>
    <property type="project" value="TreeGrafter"/>
</dbReference>
<dbReference type="SMART" id="SM00219">
    <property type="entry name" value="TyrKc"/>
    <property type="match status" value="1"/>
</dbReference>
<evidence type="ECO:0000313" key="3">
    <source>
        <dbReference type="Proteomes" id="UP001295444"/>
    </source>
</evidence>
<dbReference type="PROSITE" id="PS00109">
    <property type="entry name" value="PROTEIN_KINASE_TYR"/>
    <property type="match status" value="1"/>
</dbReference>
<proteinExistence type="predicted"/>
<keyword evidence="3" id="KW-1185">Reference proteome</keyword>
<dbReference type="Gene3D" id="3.30.200.20">
    <property type="entry name" value="Phosphorylase Kinase, domain 1"/>
    <property type="match status" value="1"/>
</dbReference>